<keyword evidence="4" id="KW-0762">Sugar transport</keyword>
<evidence type="ECO:0000313" key="11">
    <source>
        <dbReference type="Proteomes" id="UP000019265"/>
    </source>
</evidence>
<evidence type="ECO:0000256" key="4">
    <source>
        <dbReference type="ARBA" id="ARBA00022597"/>
    </source>
</evidence>
<dbReference type="InterPro" id="IPR004501">
    <property type="entry name" value="PTS_EIIC_3"/>
</dbReference>
<dbReference type="STRING" id="1276257.SSABA_v1c04030"/>
<feature type="transmembrane region" description="Helical" evidence="8">
    <location>
        <begin position="405"/>
        <end position="428"/>
    </location>
</feature>
<dbReference type="Proteomes" id="UP000019265">
    <property type="component" value="Chromosome"/>
</dbReference>
<reference evidence="10 11" key="1">
    <citation type="journal article" date="2014" name="Genome Biol. Evol.">
        <title>Molecular evolution of the substrate utilization strategies and putative virulence factors in mosquito-associated Spiroplasma species.</title>
        <authorList>
            <person name="Chang T.H."/>
            <person name="Lo W.S."/>
            <person name="Ku C."/>
            <person name="Chen L.L."/>
            <person name="Kuo C.H."/>
        </authorList>
    </citation>
    <scope>NUCLEOTIDE SEQUENCE [LARGE SCALE GENOMIC DNA]</scope>
    <source>
        <strain evidence="10">Ar-1343</strain>
    </source>
</reference>
<dbReference type="RefSeq" id="WP_025250950.1">
    <property type="nucleotide sequence ID" value="NZ_CP006934.1"/>
</dbReference>
<keyword evidence="3" id="KW-1003">Cell membrane</keyword>
<dbReference type="InterPro" id="IPR051088">
    <property type="entry name" value="PTS_Sugar-EIIC/EIIB"/>
</dbReference>
<feature type="domain" description="PTS EIIC type-3" evidence="9">
    <location>
        <begin position="25"/>
        <end position="472"/>
    </location>
</feature>
<keyword evidence="11" id="KW-1185">Reference proteome</keyword>
<dbReference type="GO" id="GO:0005886">
    <property type="term" value="C:plasma membrane"/>
    <property type="evidence" value="ECO:0007669"/>
    <property type="project" value="UniProtKB-SubCell"/>
</dbReference>
<organism evidence="10 11">
    <name type="scientific">Spiroplasma sabaudiense Ar-1343</name>
    <dbReference type="NCBI Taxonomy" id="1276257"/>
    <lineage>
        <taxon>Bacteria</taxon>
        <taxon>Bacillati</taxon>
        <taxon>Mycoplasmatota</taxon>
        <taxon>Mollicutes</taxon>
        <taxon>Entomoplasmatales</taxon>
        <taxon>Spiroplasmataceae</taxon>
        <taxon>Spiroplasma</taxon>
    </lineage>
</organism>
<sequence length="528" mass="58833">MKQELEKKEPSKTFKEKWKSFSQKTSNGFVKFGSKIGSNKILAAIRDGFAVSSVPLLGAAFPVIIGLIFFQNDVLFGKIPGIKDSSYILWTDKYLAQWFWSIWSAATVPFTLYFVIAIGYFVSKSYLKNGSPLTGAIVTVAAFMTLMPFGINFDEGPKFIGTDGILLGVFVGLLAPYLFAKLMNIKKLRFKLPDSVPPVISEVFASIISITIVMASFSLMGKGWSWIAEGAHIVDENGVLQNTLFKAVTYGLGKPFGALGTSVWSTGIIVFFIAFFWFFGLHGSNILSPVTSIIWTPLMYENASYWKLYLQNPLNNGIGAGGNYWTLPITLESGKVMDGLHPLFNQMMTYIGGTGATLGLIIAILCFSKYKPYREISKLSAGPGVFGINEPMTFGIPMIFNVSYFIPYVIGFTFMGVMTHLFVIWHWVRPVVIPLGWTPFILQNLLMTGLDWRSVVFDIIGLAFAFGMWSLFLPIGERVQKNLDAQQLGLSLEDYNKQLVLELAEDKEAKRLKKLNKSKKTKEIKKEA</sequence>
<protein>
    <submittedName>
        <fullName evidence="10">PTS system cellobiose-specific IIC component</fullName>
    </submittedName>
</protein>
<evidence type="ECO:0000256" key="3">
    <source>
        <dbReference type="ARBA" id="ARBA00022475"/>
    </source>
</evidence>
<keyword evidence="7 8" id="KW-0472">Membrane</keyword>
<dbReference type="eggNOG" id="COG1455">
    <property type="taxonomic scope" value="Bacteria"/>
</dbReference>
<evidence type="ECO:0000256" key="8">
    <source>
        <dbReference type="SAM" id="Phobius"/>
    </source>
</evidence>
<feature type="transmembrane region" description="Helical" evidence="8">
    <location>
        <begin position="159"/>
        <end position="179"/>
    </location>
</feature>
<dbReference type="PANTHER" id="PTHR33989">
    <property type="match status" value="1"/>
</dbReference>
<dbReference type="GO" id="GO:1902815">
    <property type="term" value="P:N,N'-diacetylchitobiose import"/>
    <property type="evidence" value="ECO:0007669"/>
    <property type="project" value="TreeGrafter"/>
</dbReference>
<evidence type="ECO:0000256" key="6">
    <source>
        <dbReference type="ARBA" id="ARBA00022989"/>
    </source>
</evidence>
<feature type="transmembrane region" description="Helical" evidence="8">
    <location>
        <begin position="133"/>
        <end position="153"/>
    </location>
</feature>
<dbReference type="OrthoDB" id="1550290at2"/>
<dbReference type="EMBL" id="CP006934">
    <property type="protein sequence ID" value="AHI53812.1"/>
    <property type="molecule type" value="Genomic_DNA"/>
</dbReference>
<dbReference type="PROSITE" id="PS51105">
    <property type="entry name" value="PTS_EIIC_TYPE_3"/>
    <property type="match status" value="1"/>
</dbReference>
<dbReference type="PATRIC" id="fig|1276257.3.peg.413"/>
<dbReference type="PANTHER" id="PTHR33989:SF4">
    <property type="entry name" value="PTS SYSTEM N,N'-DIACETYLCHITOBIOSE-SPECIFIC EIIC COMPONENT"/>
    <property type="match status" value="1"/>
</dbReference>
<keyword evidence="5 8" id="KW-0812">Transmembrane</keyword>
<gene>
    <name evidence="10" type="primary">celB1</name>
    <name evidence="10" type="ORF">SSABA_v1c04030</name>
</gene>
<dbReference type="InterPro" id="IPR003352">
    <property type="entry name" value="PTS_EIIC"/>
</dbReference>
<keyword evidence="2" id="KW-0813">Transport</keyword>
<evidence type="ECO:0000256" key="2">
    <source>
        <dbReference type="ARBA" id="ARBA00022448"/>
    </source>
</evidence>
<name>W6A9V0_9MOLU</name>
<keyword evidence="6 8" id="KW-1133">Transmembrane helix</keyword>
<feature type="transmembrane region" description="Helical" evidence="8">
    <location>
        <begin position="347"/>
        <end position="368"/>
    </location>
</feature>
<proteinExistence type="predicted"/>
<comment type="subcellular location">
    <subcellularLocation>
        <location evidence="1">Cell membrane</location>
        <topology evidence="1">Multi-pass membrane protein</topology>
    </subcellularLocation>
</comment>
<evidence type="ECO:0000313" key="10">
    <source>
        <dbReference type="EMBL" id="AHI53812.1"/>
    </source>
</evidence>
<evidence type="ECO:0000256" key="5">
    <source>
        <dbReference type="ARBA" id="ARBA00022692"/>
    </source>
</evidence>
<dbReference type="AlphaFoldDB" id="W6A9V0"/>
<evidence type="ECO:0000256" key="1">
    <source>
        <dbReference type="ARBA" id="ARBA00004651"/>
    </source>
</evidence>
<dbReference type="KEGG" id="ssab:SSABA_v1c04030"/>
<evidence type="ECO:0000259" key="9">
    <source>
        <dbReference type="PROSITE" id="PS51105"/>
    </source>
</evidence>
<feature type="transmembrane region" description="Helical" evidence="8">
    <location>
        <begin position="49"/>
        <end position="70"/>
    </location>
</feature>
<evidence type="ECO:0000256" key="7">
    <source>
        <dbReference type="ARBA" id="ARBA00023136"/>
    </source>
</evidence>
<feature type="transmembrane region" description="Helical" evidence="8">
    <location>
        <begin position="455"/>
        <end position="473"/>
    </location>
</feature>
<accession>W6A9V0</accession>
<feature type="transmembrane region" description="Helical" evidence="8">
    <location>
        <begin position="98"/>
        <end position="121"/>
    </location>
</feature>
<dbReference type="Pfam" id="PF02378">
    <property type="entry name" value="PTS_EIIC"/>
    <property type="match status" value="1"/>
</dbReference>
<dbReference type="HOGENOM" id="CLU_029688_1_2_14"/>
<dbReference type="GO" id="GO:0008982">
    <property type="term" value="F:protein-N(PI)-phosphohistidine-sugar phosphotransferase activity"/>
    <property type="evidence" value="ECO:0007669"/>
    <property type="project" value="InterPro"/>
</dbReference>
<feature type="transmembrane region" description="Helical" evidence="8">
    <location>
        <begin position="256"/>
        <end position="279"/>
    </location>
</feature>
<dbReference type="GO" id="GO:0009401">
    <property type="term" value="P:phosphoenolpyruvate-dependent sugar phosphotransferase system"/>
    <property type="evidence" value="ECO:0007669"/>
    <property type="project" value="InterPro"/>
</dbReference>